<evidence type="ECO:0000256" key="3">
    <source>
        <dbReference type="ARBA" id="ARBA00022475"/>
    </source>
</evidence>
<evidence type="ECO:0000256" key="1">
    <source>
        <dbReference type="ARBA" id="ARBA00004651"/>
    </source>
</evidence>
<dbReference type="GO" id="GO:0005886">
    <property type="term" value="C:plasma membrane"/>
    <property type="evidence" value="ECO:0007669"/>
    <property type="project" value="UniProtKB-SubCell"/>
</dbReference>
<gene>
    <name evidence="9" type="ORF">EAV92_12495</name>
</gene>
<evidence type="ECO:0000256" key="6">
    <source>
        <dbReference type="ARBA" id="ARBA00023136"/>
    </source>
</evidence>
<feature type="transmembrane region" description="Helical" evidence="7">
    <location>
        <begin position="240"/>
        <end position="261"/>
    </location>
</feature>
<feature type="transmembrane region" description="Helical" evidence="7">
    <location>
        <begin position="12"/>
        <end position="31"/>
    </location>
</feature>
<keyword evidence="5 7" id="KW-1133">Transmembrane helix</keyword>
<feature type="transmembrane region" description="Helical" evidence="7">
    <location>
        <begin position="141"/>
        <end position="162"/>
    </location>
</feature>
<keyword evidence="3" id="KW-1003">Cell membrane</keyword>
<feature type="transmembrane region" description="Helical" evidence="7">
    <location>
        <begin position="183"/>
        <end position="207"/>
    </location>
</feature>
<dbReference type="RefSeq" id="WP_123041398.1">
    <property type="nucleotide sequence ID" value="NZ_CP033433.1"/>
</dbReference>
<proteinExistence type="inferred from homology"/>
<evidence type="ECO:0000259" key="8">
    <source>
        <dbReference type="PROSITE" id="PS50928"/>
    </source>
</evidence>
<dbReference type="AlphaFoldDB" id="A0A3G3JYI0"/>
<dbReference type="GO" id="GO:0055085">
    <property type="term" value="P:transmembrane transport"/>
    <property type="evidence" value="ECO:0007669"/>
    <property type="project" value="InterPro"/>
</dbReference>
<reference evidence="9 10" key="1">
    <citation type="submission" date="2018-10" db="EMBL/GenBank/DDBJ databases">
        <title>Genome Sequence of Cohnella sp.</title>
        <authorList>
            <person name="Srinivasan S."/>
            <person name="Kim M.K."/>
        </authorList>
    </citation>
    <scope>NUCLEOTIDE SEQUENCE [LARGE SCALE GENOMIC DNA]</scope>
    <source>
        <strain evidence="9 10">18JY8-7</strain>
    </source>
</reference>
<evidence type="ECO:0000256" key="2">
    <source>
        <dbReference type="ARBA" id="ARBA00022448"/>
    </source>
</evidence>
<keyword evidence="4 7" id="KW-0812">Transmembrane</keyword>
<comment type="similarity">
    <text evidence="7">Belongs to the binding-protein-dependent transport system permease family.</text>
</comment>
<comment type="subcellular location">
    <subcellularLocation>
        <location evidence="1 7">Cell membrane</location>
        <topology evidence="1 7">Multi-pass membrane protein</topology>
    </subcellularLocation>
</comment>
<dbReference type="EMBL" id="CP033433">
    <property type="protein sequence ID" value="AYQ73316.1"/>
    <property type="molecule type" value="Genomic_DNA"/>
</dbReference>
<dbReference type="SUPFAM" id="SSF161098">
    <property type="entry name" value="MetI-like"/>
    <property type="match status" value="1"/>
</dbReference>
<evidence type="ECO:0000256" key="7">
    <source>
        <dbReference type="RuleBase" id="RU363032"/>
    </source>
</evidence>
<keyword evidence="6 7" id="KW-0472">Membrane</keyword>
<protein>
    <submittedName>
        <fullName evidence="9">Carbohydrate ABC transporter permease</fullName>
    </submittedName>
</protein>
<dbReference type="CDD" id="cd06261">
    <property type="entry name" value="TM_PBP2"/>
    <property type="match status" value="1"/>
</dbReference>
<dbReference type="Proteomes" id="UP000269097">
    <property type="component" value="Chromosome"/>
</dbReference>
<feature type="transmembrane region" description="Helical" evidence="7">
    <location>
        <begin position="71"/>
        <end position="97"/>
    </location>
</feature>
<evidence type="ECO:0000256" key="5">
    <source>
        <dbReference type="ARBA" id="ARBA00022989"/>
    </source>
</evidence>
<dbReference type="Gene3D" id="1.10.3720.10">
    <property type="entry name" value="MetI-like"/>
    <property type="match status" value="1"/>
</dbReference>
<evidence type="ECO:0000256" key="4">
    <source>
        <dbReference type="ARBA" id="ARBA00022692"/>
    </source>
</evidence>
<evidence type="ECO:0000313" key="10">
    <source>
        <dbReference type="Proteomes" id="UP000269097"/>
    </source>
</evidence>
<accession>A0A3G3JYI0</accession>
<feature type="transmembrane region" description="Helical" evidence="7">
    <location>
        <begin position="109"/>
        <end position="129"/>
    </location>
</feature>
<evidence type="ECO:0000313" key="9">
    <source>
        <dbReference type="EMBL" id="AYQ73316.1"/>
    </source>
</evidence>
<dbReference type="Pfam" id="PF00528">
    <property type="entry name" value="BPD_transp_1"/>
    <property type="match status" value="1"/>
</dbReference>
<dbReference type="PROSITE" id="PS50928">
    <property type="entry name" value="ABC_TM1"/>
    <property type="match status" value="1"/>
</dbReference>
<name>A0A3G3JYI0_9BACL</name>
<dbReference type="InterPro" id="IPR000515">
    <property type="entry name" value="MetI-like"/>
</dbReference>
<dbReference type="PANTHER" id="PTHR43744:SF12">
    <property type="entry name" value="ABC TRANSPORTER PERMEASE PROTEIN MG189-RELATED"/>
    <property type="match status" value="1"/>
</dbReference>
<keyword evidence="2 7" id="KW-0813">Transport</keyword>
<dbReference type="PANTHER" id="PTHR43744">
    <property type="entry name" value="ABC TRANSPORTER PERMEASE PROTEIN MG189-RELATED-RELATED"/>
    <property type="match status" value="1"/>
</dbReference>
<sequence length="276" mass="31939">MPLTTNLRYTVRSVVFLLIGLVFITPLLWMVSTSLKFENQVFERPFVFIHWGSVNWSNYAHILTETDFLTWLWNSVFVVLISVVFRLLLSALGGYAFGFLKFRYSDGIFFFFLVTLFIPYQLTLLPQFISFRFIGLLDTHWALIIPNIVDVLSIFLMRQFFLSFPKELVHAAYMEGSGIFRSFVRVALPLARTPMLTLGLLSFFMIWDQYYQPLIFLHSKEMYTIPMGLQSFQTQFGKQYAMQMALACLAIIPVLGVFLALQKQFIESIVSSGLKG</sequence>
<dbReference type="InterPro" id="IPR035906">
    <property type="entry name" value="MetI-like_sf"/>
</dbReference>
<organism evidence="9 10">
    <name type="scientific">Cohnella candidum</name>
    <dbReference type="NCBI Taxonomy" id="2674991"/>
    <lineage>
        <taxon>Bacteria</taxon>
        <taxon>Bacillati</taxon>
        <taxon>Bacillota</taxon>
        <taxon>Bacilli</taxon>
        <taxon>Bacillales</taxon>
        <taxon>Paenibacillaceae</taxon>
        <taxon>Cohnella</taxon>
    </lineage>
</organism>
<feature type="domain" description="ABC transmembrane type-1" evidence="8">
    <location>
        <begin position="72"/>
        <end position="261"/>
    </location>
</feature>
<dbReference type="KEGG" id="coh:EAV92_12495"/>
<keyword evidence="10" id="KW-1185">Reference proteome</keyword>